<feature type="compositionally biased region" description="Acidic residues" evidence="1">
    <location>
        <begin position="18"/>
        <end position="27"/>
    </location>
</feature>
<protein>
    <recommendedName>
        <fullName evidence="5">Signal peptidase I</fullName>
    </recommendedName>
</protein>
<feature type="region of interest" description="Disordered" evidence="1">
    <location>
        <begin position="1"/>
        <end position="27"/>
    </location>
</feature>
<keyword evidence="2" id="KW-0472">Membrane</keyword>
<dbReference type="Proteomes" id="UP000444960">
    <property type="component" value="Unassembled WGS sequence"/>
</dbReference>
<comment type="caution">
    <text evidence="3">The sequence shown here is derived from an EMBL/GenBank/DDBJ whole genome shotgun (WGS) entry which is preliminary data.</text>
</comment>
<gene>
    <name evidence="3" type="ORF">nbrc107696_05740</name>
</gene>
<organism evidence="3 4">
    <name type="scientific">Gordonia spumicola</name>
    <dbReference type="NCBI Taxonomy" id="589161"/>
    <lineage>
        <taxon>Bacteria</taxon>
        <taxon>Bacillati</taxon>
        <taxon>Actinomycetota</taxon>
        <taxon>Actinomycetes</taxon>
        <taxon>Mycobacteriales</taxon>
        <taxon>Gordoniaceae</taxon>
        <taxon>Gordonia</taxon>
    </lineage>
</organism>
<feature type="transmembrane region" description="Helical" evidence="2">
    <location>
        <begin position="41"/>
        <end position="60"/>
    </location>
</feature>
<accession>A0A7I9V3X3</accession>
<evidence type="ECO:0000256" key="1">
    <source>
        <dbReference type="SAM" id="MobiDB-lite"/>
    </source>
</evidence>
<dbReference type="EMBL" id="BJOV01000002">
    <property type="protein sequence ID" value="GEE00128.1"/>
    <property type="molecule type" value="Genomic_DNA"/>
</dbReference>
<keyword evidence="2" id="KW-0812">Transmembrane</keyword>
<evidence type="ECO:0000256" key="2">
    <source>
        <dbReference type="SAM" id="Phobius"/>
    </source>
</evidence>
<evidence type="ECO:0000313" key="3">
    <source>
        <dbReference type="EMBL" id="GEE00128.1"/>
    </source>
</evidence>
<sequence length="84" mass="8980">MISGRGTHHVDEAQPSPDTDDVEHGVDDDEKTPLLWWVKTIASWTLLAAAVALLAALVVVPRLTGSTAYTVLTGSMEPTSPRGR</sequence>
<dbReference type="AlphaFoldDB" id="A0A7I9V3X3"/>
<dbReference type="RefSeq" id="WP_228461140.1">
    <property type="nucleotide sequence ID" value="NZ_BJOV01000002.1"/>
</dbReference>
<keyword evidence="2" id="KW-1133">Transmembrane helix</keyword>
<name>A0A7I9V3X3_9ACTN</name>
<keyword evidence="4" id="KW-1185">Reference proteome</keyword>
<proteinExistence type="predicted"/>
<evidence type="ECO:0008006" key="5">
    <source>
        <dbReference type="Google" id="ProtNLM"/>
    </source>
</evidence>
<reference evidence="4" key="1">
    <citation type="submission" date="2019-06" db="EMBL/GenBank/DDBJ databases">
        <title>Gordonia isolated from sludge of a wastewater treatment plant.</title>
        <authorList>
            <person name="Tamura T."/>
            <person name="Aoyama K."/>
            <person name="Kang Y."/>
            <person name="Saito S."/>
            <person name="Akiyama N."/>
            <person name="Yazawa K."/>
            <person name="Gonoi T."/>
            <person name="Mikami Y."/>
        </authorList>
    </citation>
    <scope>NUCLEOTIDE SEQUENCE [LARGE SCALE GENOMIC DNA]</scope>
    <source>
        <strain evidence="4">NBRC 107696</strain>
    </source>
</reference>
<evidence type="ECO:0000313" key="4">
    <source>
        <dbReference type="Proteomes" id="UP000444960"/>
    </source>
</evidence>